<dbReference type="OrthoDB" id="5582146at2759"/>
<dbReference type="InterPro" id="IPR041628">
    <property type="entry name" value="ChlI/MoxR_AAA_lid"/>
</dbReference>
<feature type="region of interest" description="Disordered" evidence="3">
    <location>
        <begin position="239"/>
        <end position="262"/>
    </location>
</feature>
<dbReference type="Proteomes" id="UP000319257">
    <property type="component" value="Unassembled WGS sequence"/>
</dbReference>
<dbReference type="Gene3D" id="1.10.8.80">
    <property type="entry name" value="Magnesium chelatase subunit I, C-Terminal domain"/>
    <property type="match status" value="1"/>
</dbReference>
<dbReference type="GeneID" id="41979693"/>
<accession>A0A507BIN9</accession>
<dbReference type="EC" id="6.6.1.1" evidence="1"/>
<gene>
    <name evidence="5" type="ORF">E0L32_012246</name>
</gene>
<organism evidence="5 6">
    <name type="scientific">Thyridium curvatum</name>
    <dbReference type="NCBI Taxonomy" id="1093900"/>
    <lineage>
        <taxon>Eukaryota</taxon>
        <taxon>Fungi</taxon>
        <taxon>Dikarya</taxon>
        <taxon>Ascomycota</taxon>
        <taxon>Pezizomycotina</taxon>
        <taxon>Sordariomycetes</taxon>
        <taxon>Sordariomycetidae</taxon>
        <taxon>Thyridiales</taxon>
        <taxon>Thyridiaceae</taxon>
        <taxon>Thyridium</taxon>
    </lineage>
</organism>
<feature type="domain" description="ChlI/MoxR AAA lid" evidence="4">
    <location>
        <begin position="314"/>
        <end position="373"/>
    </location>
</feature>
<comment type="caution">
    <text evidence="5">The sequence shown here is derived from an EMBL/GenBank/DDBJ whole genome shotgun (WGS) entry which is preliminary data.</text>
</comment>
<reference evidence="5 6" key="1">
    <citation type="submission" date="2019-06" db="EMBL/GenBank/DDBJ databases">
        <title>Draft genome sequence of the filamentous fungus Phialemoniopsis curvata isolated from diesel fuel.</title>
        <authorList>
            <person name="Varaljay V.A."/>
            <person name="Lyon W.J."/>
            <person name="Crouch A.L."/>
            <person name="Drake C.E."/>
            <person name="Hollomon J.M."/>
            <person name="Nadeau L.J."/>
            <person name="Nunn H.S."/>
            <person name="Stevenson B.S."/>
            <person name="Bojanowski C.L."/>
            <person name="Crookes-Goodson W.J."/>
        </authorList>
    </citation>
    <scope>NUCLEOTIDE SEQUENCE [LARGE SCALE GENOMIC DNA]</scope>
    <source>
        <strain evidence="5 6">D216</strain>
    </source>
</reference>
<dbReference type="GO" id="GO:0016851">
    <property type="term" value="F:magnesium chelatase activity"/>
    <property type="evidence" value="ECO:0007669"/>
    <property type="project" value="UniProtKB-EC"/>
</dbReference>
<feature type="region of interest" description="Disordered" evidence="3">
    <location>
        <begin position="197"/>
        <end position="217"/>
    </location>
</feature>
<feature type="region of interest" description="Disordered" evidence="3">
    <location>
        <begin position="80"/>
        <end position="138"/>
    </location>
</feature>
<feature type="compositionally biased region" description="Polar residues" evidence="3">
    <location>
        <begin position="94"/>
        <end position="105"/>
    </location>
</feature>
<protein>
    <recommendedName>
        <fullName evidence="1">magnesium chelatase</fullName>
        <ecNumber evidence="1">6.6.1.1</ecNumber>
    </recommendedName>
</protein>
<dbReference type="PANTHER" id="PTHR11603:SF132">
    <property type="entry name" value="C2H2-TYPE DOMAIN-CONTAINING PROTEIN"/>
    <property type="match status" value="1"/>
</dbReference>
<evidence type="ECO:0000313" key="5">
    <source>
        <dbReference type="EMBL" id="TPX17279.1"/>
    </source>
</evidence>
<evidence type="ECO:0000256" key="2">
    <source>
        <dbReference type="ARBA" id="ARBA00023444"/>
    </source>
</evidence>
<dbReference type="AlphaFoldDB" id="A0A507BIN9"/>
<comment type="pathway">
    <text evidence="2">Porphyrin-containing compound metabolism.</text>
</comment>
<evidence type="ECO:0000256" key="3">
    <source>
        <dbReference type="SAM" id="MobiDB-lite"/>
    </source>
</evidence>
<dbReference type="Pfam" id="PF17863">
    <property type="entry name" value="AAA_lid_2"/>
    <property type="match status" value="1"/>
</dbReference>
<dbReference type="EMBL" id="SKBQ01000147">
    <property type="protein sequence ID" value="TPX17279.1"/>
    <property type="molecule type" value="Genomic_DNA"/>
</dbReference>
<feature type="compositionally biased region" description="Low complexity" evidence="3">
    <location>
        <begin position="81"/>
        <end position="93"/>
    </location>
</feature>
<evidence type="ECO:0000313" key="6">
    <source>
        <dbReference type="Proteomes" id="UP000319257"/>
    </source>
</evidence>
<sequence>MADENLLQRVHDLSDLELAALLSLIAREHCVITTPGDALDDLVEELKLISTRTFGLSYAVVDCNPDTTLEDFATSLLLGKPQPQAQAQRTTPRSSSPHLTRTGIASNDYFPPQPATPSSSGGGGGGAPLSPLTPTGGSATHAHIAHVVLARNLGLAPKAVQIQALELLRTRRIFTRTSVHAAPKQFLFVAALADDGDDDDDGEQHQQRGRRPGGGRLAPHLNDFFYVGHWHDPEDGFANLEDDGEEAETASTGSVVKKGGGGGAGSVVAGGFPEEGRDPVFSELDIATLAKLSREVQVDVDVLRYQMNIVSFLRMHRAVAGGITPTATKHFEQLMKSLAPLHGLDYVTPSLVGLAARKVYLHRVDIVTPEKERSMLWGSELAAVQSILEGIGPDDVIEEVLAMVPAPL</sequence>
<evidence type="ECO:0000256" key="1">
    <source>
        <dbReference type="ARBA" id="ARBA00012825"/>
    </source>
</evidence>
<proteinExistence type="predicted"/>
<evidence type="ECO:0000259" key="4">
    <source>
        <dbReference type="Pfam" id="PF17863"/>
    </source>
</evidence>
<feature type="compositionally biased region" description="Low complexity" evidence="3">
    <location>
        <begin position="128"/>
        <end position="137"/>
    </location>
</feature>
<dbReference type="InParanoid" id="A0A507BIN9"/>
<name>A0A507BIN9_9PEZI</name>
<dbReference type="InterPro" id="IPR052041">
    <property type="entry name" value="Nucleic_acid_metab_PIN/TRAM"/>
</dbReference>
<dbReference type="RefSeq" id="XP_030998990.1">
    <property type="nucleotide sequence ID" value="XM_031135065.1"/>
</dbReference>
<dbReference type="PANTHER" id="PTHR11603">
    <property type="entry name" value="AAA FAMILY ATPASE"/>
    <property type="match status" value="1"/>
</dbReference>
<keyword evidence="6" id="KW-1185">Reference proteome</keyword>